<comment type="similarity">
    <text evidence="3 10">Belongs to the major facilitator superfamily. Bcr/CmlA family.</text>
</comment>
<comment type="caution">
    <text evidence="12">The sequence shown here is derived from an EMBL/GenBank/DDBJ whole genome shotgun (WGS) entry which is preliminary data.</text>
</comment>
<dbReference type="NCBIfam" id="TIGR00710">
    <property type="entry name" value="efflux_Bcr_CflA"/>
    <property type="match status" value="1"/>
</dbReference>
<keyword evidence="7 10" id="KW-0812">Transmembrane</keyword>
<feature type="domain" description="Major facilitator superfamily (MFS) profile" evidence="11">
    <location>
        <begin position="10"/>
        <end position="393"/>
    </location>
</feature>
<comment type="subcellular location">
    <subcellularLocation>
        <location evidence="10">Cell inner membrane</location>
        <topology evidence="10">Multi-pass membrane protein</topology>
    </subcellularLocation>
    <subcellularLocation>
        <location evidence="2">Cell membrane</location>
        <topology evidence="2">Multi-pass membrane protein</topology>
    </subcellularLocation>
</comment>
<accession>A0A4R1NPQ4</accession>
<feature type="transmembrane region" description="Helical" evidence="10">
    <location>
        <begin position="367"/>
        <end position="388"/>
    </location>
</feature>
<evidence type="ECO:0000256" key="3">
    <source>
        <dbReference type="ARBA" id="ARBA00006236"/>
    </source>
</evidence>
<protein>
    <recommendedName>
        <fullName evidence="10">Bcr/CflA family efflux transporter</fullName>
    </recommendedName>
</protein>
<feature type="transmembrane region" description="Helical" evidence="10">
    <location>
        <begin position="339"/>
        <end position="361"/>
    </location>
</feature>
<dbReference type="InterPro" id="IPR036259">
    <property type="entry name" value="MFS_trans_sf"/>
</dbReference>
<evidence type="ECO:0000313" key="13">
    <source>
        <dbReference type="Proteomes" id="UP000295673"/>
    </source>
</evidence>
<feature type="transmembrane region" description="Helical" evidence="10">
    <location>
        <begin position="240"/>
        <end position="263"/>
    </location>
</feature>
<dbReference type="PANTHER" id="PTHR43124:SF3">
    <property type="entry name" value="CHLORAMPHENICOL EFFLUX PUMP RV0191"/>
    <property type="match status" value="1"/>
</dbReference>
<feature type="transmembrane region" description="Helical" evidence="10">
    <location>
        <begin position="43"/>
        <end position="64"/>
    </location>
</feature>
<gene>
    <name evidence="12" type="ORF">BXY66_2284</name>
</gene>
<dbReference type="OrthoDB" id="9800416at2"/>
<evidence type="ECO:0000256" key="2">
    <source>
        <dbReference type="ARBA" id="ARBA00004651"/>
    </source>
</evidence>
<feature type="transmembrane region" description="Helical" evidence="10">
    <location>
        <begin position="210"/>
        <end position="228"/>
    </location>
</feature>
<comment type="function">
    <text evidence="1">Resistance to tetracycline by an active tetracycline efflux. This is an energy-dependent process that decreases the accumulation of the antibiotic in whole cells. This protein functions as a metal-tetracycline/H(+) antiporter.</text>
</comment>
<dbReference type="InterPro" id="IPR020846">
    <property type="entry name" value="MFS_dom"/>
</dbReference>
<dbReference type="InterPro" id="IPR004812">
    <property type="entry name" value="Efflux_drug-R_Bcr/CmlA"/>
</dbReference>
<evidence type="ECO:0000256" key="1">
    <source>
        <dbReference type="ARBA" id="ARBA00003279"/>
    </source>
</evidence>
<dbReference type="PRINTS" id="PR01035">
    <property type="entry name" value="TCRTETA"/>
</dbReference>
<keyword evidence="8 10" id="KW-1133">Transmembrane helix</keyword>
<dbReference type="Pfam" id="PF07690">
    <property type="entry name" value="MFS_1"/>
    <property type="match status" value="1"/>
</dbReference>
<dbReference type="InterPro" id="IPR011701">
    <property type="entry name" value="MFS"/>
</dbReference>
<dbReference type="CDD" id="cd17320">
    <property type="entry name" value="MFS_MdfA_MDR_like"/>
    <property type="match status" value="1"/>
</dbReference>
<dbReference type="GO" id="GO:0042910">
    <property type="term" value="F:xenobiotic transmembrane transporter activity"/>
    <property type="evidence" value="ECO:0007669"/>
    <property type="project" value="InterPro"/>
</dbReference>
<dbReference type="AlphaFoldDB" id="A0A4R1NPQ4"/>
<dbReference type="InterPro" id="IPR001958">
    <property type="entry name" value="Tet-R_TetA/multi-R_MdtG-like"/>
</dbReference>
<evidence type="ECO:0000313" key="12">
    <source>
        <dbReference type="EMBL" id="TCL10215.1"/>
    </source>
</evidence>
<evidence type="ECO:0000256" key="10">
    <source>
        <dbReference type="RuleBase" id="RU365088"/>
    </source>
</evidence>
<evidence type="ECO:0000256" key="6">
    <source>
        <dbReference type="ARBA" id="ARBA00022475"/>
    </source>
</evidence>
<dbReference type="RefSeq" id="WP_132860178.1">
    <property type="nucleotide sequence ID" value="NZ_SMGR01000001.1"/>
</dbReference>
<evidence type="ECO:0000256" key="4">
    <source>
        <dbReference type="ARBA" id="ARBA00007520"/>
    </source>
</evidence>
<keyword evidence="10" id="KW-0997">Cell inner membrane</keyword>
<dbReference type="InterPro" id="IPR050189">
    <property type="entry name" value="MFS_Efflux_Transporters"/>
</dbReference>
<reference evidence="12 13" key="1">
    <citation type="submission" date="2019-03" db="EMBL/GenBank/DDBJ databases">
        <title>Genomic Encyclopedia of Archaeal and Bacterial Type Strains, Phase II (KMG-II): from individual species to whole genera.</title>
        <authorList>
            <person name="Goeker M."/>
        </authorList>
    </citation>
    <scope>NUCLEOTIDE SEQUENCE [LARGE SCALE GENOMIC DNA]</scope>
    <source>
        <strain evidence="12 13">DSM 26433</strain>
    </source>
</reference>
<comment type="caution">
    <text evidence="10">Lacks conserved residue(s) required for the propagation of feature annotation.</text>
</comment>
<dbReference type="SUPFAM" id="SSF103473">
    <property type="entry name" value="MFS general substrate transporter"/>
    <property type="match status" value="1"/>
</dbReference>
<feature type="transmembrane region" description="Helical" evidence="10">
    <location>
        <begin position="133"/>
        <end position="155"/>
    </location>
</feature>
<feature type="transmembrane region" description="Helical" evidence="10">
    <location>
        <begin position="161"/>
        <end position="180"/>
    </location>
</feature>
<organism evidence="12 13">
    <name type="scientific">Shimia isoporae</name>
    <dbReference type="NCBI Taxonomy" id="647720"/>
    <lineage>
        <taxon>Bacteria</taxon>
        <taxon>Pseudomonadati</taxon>
        <taxon>Pseudomonadota</taxon>
        <taxon>Alphaproteobacteria</taxon>
        <taxon>Rhodobacterales</taxon>
        <taxon>Roseobacteraceae</taxon>
    </lineage>
</organism>
<keyword evidence="9 10" id="KW-0472">Membrane</keyword>
<keyword evidence="5 10" id="KW-0813">Transport</keyword>
<feature type="transmembrane region" description="Helical" evidence="10">
    <location>
        <begin position="303"/>
        <end position="327"/>
    </location>
</feature>
<proteinExistence type="inferred from homology"/>
<evidence type="ECO:0000256" key="5">
    <source>
        <dbReference type="ARBA" id="ARBA00022448"/>
    </source>
</evidence>
<name>A0A4R1NPQ4_9RHOB</name>
<evidence type="ECO:0000256" key="9">
    <source>
        <dbReference type="ARBA" id="ARBA00023136"/>
    </source>
</evidence>
<dbReference type="GO" id="GO:0005886">
    <property type="term" value="C:plasma membrane"/>
    <property type="evidence" value="ECO:0007669"/>
    <property type="project" value="UniProtKB-SubCell"/>
</dbReference>
<keyword evidence="13" id="KW-1185">Reference proteome</keyword>
<dbReference type="Gene3D" id="1.20.1720.10">
    <property type="entry name" value="Multidrug resistance protein D"/>
    <property type="match status" value="1"/>
</dbReference>
<keyword evidence="6" id="KW-1003">Cell membrane</keyword>
<dbReference type="InterPro" id="IPR005829">
    <property type="entry name" value="Sugar_transporter_CS"/>
</dbReference>
<dbReference type="EMBL" id="SMGR01000001">
    <property type="protein sequence ID" value="TCL10215.1"/>
    <property type="molecule type" value="Genomic_DNA"/>
</dbReference>
<dbReference type="PANTHER" id="PTHR43124">
    <property type="entry name" value="PURINE EFFLUX PUMP PBUE"/>
    <property type="match status" value="1"/>
</dbReference>
<dbReference type="Proteomes" id="UP000295673">
    <property type="component" value="Unassembled WGS sequence"/>
</dbReference>
<comment type="similarity">
    <text evidence="4">Belongs to the major facilitator superfamily. TCR/Tet family.</text>
</comment>
<evidence type="ECO:0000259" key="11">
    <source>
        <dbReference type="PROSITE" id="PS50850"/>
    </source>
</evidence>
<evidence type="ECO:0000256" key="7">
    <source>
        <dbReference type="ARBA" id="ARBA00022692"/>
    </source>
</evidence>
<dbReference type="PROSITE" id="PS00216">
    <property type="entry name" value="SUGAR_TRANSPORT_1"/>
    <property type="match status" value="1"/>
</dbReference>
<feature type="transmembrane region" description="Helical" evidence="10">
    <location>
        <begin position="275"/>
        <end position="297"/>
    </location>
</feature>
<feature type="transmembrane region" description="Helical" evidence="10">
    <location>
        <begin position="76"/>
        <end position="95"/>
    </location>
</feature>
<sequence length="399" mass="41811">MFRAATSPPSLTTLVLLTAFSVLSLNMFLPSLENIAKDFQVDYAMANLSIAGYLAITAVLQIIMGPLSDRFGRRPVMLAGLGIFSFASIGCLLATDIWVFLAFRLLQGALIAGMTLSRAAVRDQHSPQKAASLLGYISMAMAVAPMTGPLFGGILDQLFGWRATFVFFVAAGFLLWWLAWADMGETNETPSATIRAQFKTYPELLRSRRFWGYAFCLTFSLGAFYVYITGAALVGGAVFGLSPAAIGAGVGIITCGFAVGSFLSGRFANRFPLTTMVISGRVVAACGPTLGLLLMAAGVLHPITYFGAITLVGMGNGLTIPSANSGIMSVRPQLSGSAAGLSGAMAVAGGAALTSLTGAVLTPETGALTLMLLVLASVLLSLLAALYVRWVDMRDPLPE</sequence>
<dbReference type="PROSITE" id="PS50850">
    <property type="entry name" value="MFS"/>
    <property type="match status" value="1"/>
</dbReference>
<dbReference type="GO" id="GO:1990961">
    <property type="term" value="P:xenobiotic detoxification by transmembrane export across the plasma membrane"/>
    <property type="evidence" value="ECO:0007669"/>
    <property type="project" value="InterPro"/>
</dbReference>
<evidence type="ECO:0000256" key="8">
    <source>
        <dbReference type="ARBA" id="ARBA00022989"/>
    </source>
</evidence>